<organism evidence="2 3">
    <name type="scientific">Basidiobolus ranarum</name>
    <dbReference type="NCBI Taxonomy" id="34480"/>
    <lineage>
        <taxon>Eukaryota</taxon>
        <taxon>Fungi</taxon>
        <taxon>Fungi incertae sedis</taxon>
        <taxon>Zoopagomycota</taxon>
        <taxon>Entomophthoromycotina</taxon>
        <taxon>Basidiobolomycetes</taxon>
        <taxon>Basidiobolales</taxon>
        <taxon>Basidiobolaceae</taxon>
        <taxon>Basidiobolus</taxon>
    </lineage>
</organism>
<dbReference type="InterPro" id="IPR002575">
    <property type="entry name" value="Aminoglycoside_PTrfase"/>
</dbReference>
<reference evidence="2 3" key="1">
    <citation type="submission" date="2023-04" db="EMBL/GenBank/DDBJ databases">
        <title>Genome of Basidiobolus ranarum AG-B5.</title>
        <authorList>
            <person name="Stajich J.E."/>
            <person name="Carter-House D."/>
            <person name="Gryganskyi A."/>
        </authorList>
    </citation>
    <scope>NUCLEOTIDE SEQUENCE [LARGE SCALE GENOMIC DNA]</scope>
    <source>
        <strain evidence="2 3">AG-B5</strain>
    </source>
</reference>
<name>A0ABR2VMU6_9FUNG</name>
<dbReference type="InterPro" id="IPR011009">
    <property type="entry name" value="Kinase-like_dom_sf"/>
</dbReference>
<dbReference type="EMBL" id="JASJQH010009346">
    <property type="protein sequence ID" value="KAK9679944.1"/>
    <property type="molecule type" value="Genomic_DNA"/>
</dbReference>
<evidence type="ECO:0000259" key="1">
    <source>
        <dbReference type="Pfam" id="PF01636"/>
    </source>
</evidence>
<proteinExistence type="predicted"/>
<protein>
    <recommendedName>
        <fullName evidence="1">Aminoglycoside phosphotransferase domain-containing protein</fullName>
    </recommendedName>
</protein>
<dbReference type="PANTHER" id="PTHR23020:SF41">
    <property type="entry name" value="AMINOGLYCOSIDE PHOSPHOTRANSFERASE DOMAIN-CONTAINING PROTEIN"/>
    <property type="match status" value="1"/>
</dbReference>
<dbReference type="PANTHER" id="PTHR23020">
    <property type="entry name" value="UNCHARACTERIZED NUCLEAR HORMONE RECEPTOR-RELATED"/>
    <property type="match status" value="1"/>
</dbReference>
<evidence type="ECO:0000313" key="3">
    <source>
        <dbReference type="Proteomes" id="UP001479436"/>
    </source>
</evidence>
<dbReference type="Pfam" id="PF01636">
    <property type="entry name" value="APH"/>
    <property type="match status" value="1"/>
</dbReference>
<comment type="caution">
    <text evidence="2">The sequence shown here is derived from an EMBL/GenBank/DDBJ whole genome shotgun (WGS) entry which is preliminary data.</text>
</comment>
<sequence>MQTTTTSNVILSAVGVAATIAVLANVPSVSKLFVKTKYMLAACVTEVLSKSRAFRHEVPFPGDESISPVWVTQILRSHGILDENTSVINVTVEDLQGNRGFIGALTRLRLTYSSDEENHSLPKTLILKMSPTGIASRNFSIAIGQYREALFYDKLGAQFSRFIPKTYFTYGSAVTGSYVILMEDLVESRESVGVNLLFGNQVWGIPSPLTNAPEPVEVLKEMFMFAAELHAKYWNDPTLFTQKWARAAGWYKGTDRATWEWRMDAGRTSWEKCKVTIKDGSSGLKWSPKFVKIIDASYASTSWANLQDRLNNRKIPFTLCHGDFHAANMIWLKNESTDHLRVVDWSEAGIWEPTADLGQTIISDVKPEVWRDNDIKLLRLYWEKIVSLGVSADEYTFDMCLERYERAPVERWIWLFSIMTAFEIPDIAMQYFHDQILAFIEAHGDYDTYIL</sequence>
<dbReference type="SUPFAM" id="SSF56112">
    <property type="entry name" value="Protein kinase-like (PK-like)"/>
    <property type="match status" value="1"/>
</dbReference>
<feature type="domain" description="Aminoglycoside phosphotransferase" evidence="1">
    <location>
        <begin position="212"/>
        <end position="361"/>
    </location>
</feature>
<keyword evidence="3" id="KW-1185">Reference proteome</keyword>
<evidence type="ECO:0000313" key="2">
    <source>
        <dbReference type="EMBL" id="KAK9679944.1"/>
    </source>
</evidence>
<dbReference type="InterPro" id="IPR052961">
    <property type="entry name" value="Oxido-Kinase-like_Enzymes"/>
</dbReference>
<dbReference type="Proteomes" id="UP001479436">
    <property type="component" value="Unassembled WGS sequence"/>
</dbReference>
<dbReference type="Gene3D" id="3.90.1200.10">
    <property type="match status" value="1"/>
</dbReference>
<accession>A0ABR2VMU6</accession>
<gene>
    <name evidence="2" type="ORF">K7432_016100</name>
</gene>